<sequence length="473" mass="52903">MVDAWRKAIGYLANNVLRAETLGPYEVRNAADDELSSLYRNFMAKQGSKYCSLQCRCNLAPGFWFWGRADPHLVPGEHLSLDVVESKCERKVASTRSNPFKTCAACTDATLWPCRNAIKRLVWALSPTPLVSRPAGLTDYYCSGPAHARLKSVHGLGLAAGEFLMLTEHVALIIHGTLLQCYRILQVRSRKCTMKQMCLDLRTVGLSSRYHVNVPSLWHKDGKFVIEQLIFGSWFVSGCCKTISIPKGTTDRKSRAKTTPTASLTPKPGKMWTLVFETAGGGTHRQPSWTTLKPNTSRGSQSTQLSELMTLWVFNCRDLLARCNVCAYDAFEEPVTSVRLSRPITGQVYETFWQYPGHYLPWLYYRNCLNPETPLVRNGAICHPLNVALKPTDAMGCQILKIAVAVWDGYIDWLATGQGTWRRAATVGMASGRRELGSLVEAAFNIVHSSHCRGWLDMPDFSTDGRSANRQER</sequence>
<reference evidence="1 2" key="3">
    <citation type="journal article" date="2015" name="BMC Genomics">
        <title>The completed genome sequence of the pathogenic ascomycete fungus Fusarium graminearum.</title>
        <authorList>
            <person name="King R."/>
            <person name="Urban M."/>
            <person name="Hammond-Kosack M.C."/>
            <person name="Hassani-Pak K."/>
            <person name="Hammond-Kosack K.E."/>
        </authorList>
    </citation>
    <scope>NUCLEOTIDE SEQUENCE [LARGE SCALE GENOMIC DNA]</scope>
    <source>
        <strain evidence="2">ATCC MYA-4620 / CBS 123657 / FGSC 9075 / NRRL 31084 / PH-1</strain>
    </source>
</reference>
<name>A0A1C3YKZ2_GIBZE</name>
<dbReference type="VEuPathDB" id="FungiDB:FGRAMPH1_01G24097"/>
<proteinExistence type="predicted"/>
<dbReference type="Proteomes" id="UP000070720">
    <property type="component" value="Chromosome 4"/>
</dbReference>
<keyword evidence="2" id="KW-1185">Reference proteome</keyword>
<protein>
    <submittedName>
        <fullName evidence="1">Chromosome 4, complete genome</fullName>
    </submittedName>
</protein>
<reference evidence="2" key="1">
    <citation type="journal article" date="2007" name="Science">
        <title>The Fusarium graminearum genome reveals a link between localized polymorphism and pathogen specialization.</title>
        <authorList>
            <person name="Cuomo C.A."/>
            <person name="Gueldener U."/>
            <person name="Xu J.-R."/>
            <person name="Trail F."/>
            <person name="Turgeon B.G."/>
            <person name="Di Pietro A."/>
            <person name="Walton J.D."/>
            <person name="Ma L.-J."/>
            <person name="Baker S.E."/>
            <person name="Rep M."/>
            <person name="Adam G."/>
            <person name="Antoniw J."/>
            <person name="Baldwin T."/>
            <person name="Calvo S.E."/>
            <person name="Chang Y.-L."/>
            <person name="DeCaprio D."/>
            <person name="Gale L.R."/>
            <person name="Gnerre S."/>
            <person name="Goswami R.S."/>
            <person name="Hammond-Kosack K."/>
            <person name="Harris L.J."/>
            <person name="Hilburn K."/>
            <person name="Kennell J.C."/>
            <person name="Kroken S."/>
            <person name="Magnuson J.K."/>
            <person name="Mannhaupt G."/>
            <person name="Mauceli E.W."/>
            <person name="Mewes H.-W."/>
            <person name="Mitterbauer R."/>
            <person name="Muehlbauer G."/>
            <person name="Muensterkoetter M."/>
            <person name="Nelson D."/>
            <person name="O'Donnell K."/>
            <person name="Ouellet T."/>
            <person name="Qi W."/>
            <person name="Quesneville H."/>
            <person name="Roncero M.I.G."/>
            <person name="Seong K.-Y."/>
            <person name="Tetko I.V."/>
            <person name="Urban M."/>
            <person name="Waalwijk C."/>
            <person name="Ward T.J."/>
            <person name="Yao J."/>
            <person name="Birren B.W."/>
            <person name="Kistler H.C."/>
        </authorList>
    </citation>
    <scope>NUCLEOTIDE SEQUENCE [LARGE SCALE GENOMIC DNA]</scope>
    <source>
        <strain evidence="2">ATCC MYA-4620 / CBS 123657 / FGSC 9075 / NRRL 31084 / PH-1</strain>
    </source>
</reference>
<evidence type="ECO:0000313" key="1">
    <source>
        <dbReference type="EMBL" id="SCB65200.1"/>
    </source>
</evidence>
<dbReference type="InParanoid" id="A0A1C3YKZ2"/>
<dbReference type="AlphaFoldDB" id="A0A1C3YKZ2"/>
<gene>
    <name evidence="1" type="ORF">FGRAMPH1_01T24097</name>
</gene>
<accession>A0A1C3YKZ2</accession>
<organism evidence="1 2">
    <name type="scientific">Gibberella zeae (strain ATCC MYA-4620 / CBS 123657 / FGSC 9075 / NRRL 31084 / PH-1)</name>
    <name type="common">Wheat head blight fungus</name>
    <name type="synonym">Fusarium graminearum</name>
    <dbReference type="NCBI Taxonomy" id="229533"/>
    <lineage>
        <taxon>Eukaryota</taxon>
        <taxon>Fungi</taxon>
        <taxon>Dikarya</taxon>
        <taxon>Ascomycota</taxon>
        <taxon>Pezizomycotina</taxon>
        <taxon>Sordariomycetes</taxon>
        <taxon>Hypocreomycetidae</taxon>
        <taxon>Hypocreales</taxon>
        <taxon>Nectriaceae</taxon>
        <taxon>Fusarium</taxon>
    </lineage>
</organism>
<dbReference type="EMBL" id="HG970335">
    <property type="protein sequence ID" value="SCB65200.1"/>
    <property type="molecule type" value="Genomic_DNA"/>
</dbReference>
<reference evidence="2" key="2">
    <citation type="journal article" date="2010" name="Nature">
        <title>Comparative genomics reveals mobile pathogenicity chromosomes in Fusarium.</title>
        <authorList>
            <person name="Ma L.J."/>
            <person name="van der Does H.C."/>
            <person name="Borkovich K.A."/>
            <person name="Coleman J.J."/>
            <person name="Daboussi M.J."/>
            <person name="Di Pietro A."/>
            <person name="Dufresne M."/>
            <person name="Freitag M."/>
            <person name="Grabherr M."/>
            <person name="Henrissat B."/>
            <person name="Houterman P.M."/>
            <person name="Kang S."/>
            <person name="Shim W.B."/>
            <person name="Woloshuk C."/>
            <person name="Xie X."/>
            <person name="Xu J.R."/>
            <person name="Antoniw J."/>
            <person name="Baker S.E."/>
            <person name="Bluhm B.H."/>
            <person name="Breakspear A."/>
            <person name="Brown D.W."/>
            <person name="Butchko R.A."/>
            <person name="Chapman S."/>
            <person name="Coulson R."/>
            <person name="Coutinho P.M."/>
            <person name="Danchin E.G."/>
            <person name="Diener A."/>
            <person name="Gale L.R."/>
            <person name="Gardiner D.M."/>
            <person name="Goff S."/>
            <person name="Hammond-Kosack K.E."/>
            <person name="Hilburn K."/>
            <person name="Hua-Van A."/>
            <person name="Jonkers W."/>
            <person name="Kazan K."/>
            <person name="Kodira C.D."/>
            <person name="Koehrsen M."/>
            <person name="Kumar L."/>
            <person name="Lee Y.H."/>
            <person name="Li L."/>
            <person name="Manners J.M."/>
            <person name="Miranda-Saavedra D."/>
            <person name="Mukherjee M."/>
            <person name="Park G."/>
            <person name="Park J."/>
            <person name="Park S.Y."/>
            <person name="Proctor R.H."/>
            <person name="Regev A."/>
            <person name="Ruiz-Roldan M.C."/>
            <person name="Sain D."/>
            <person name="Sakthikumar S."/>
            <person name="Sykes S."/>
            <person name="Schwartz D.C."/>
            <person name="Turgeon B.G."/>
            <person name="Wapinski I."/>
            <person name="Yoder O."/>
            <person name="Young S."/>
            <person name="Zeng Q."/>
            <person name="Zhou S."/>
            <person name="Galagan J."/>
            <person name="Cuomo C.A."/>
            <person name="Kistler H.C."/>
            <person name="Rep M."/>
        </authorList>
    </citation>
    <scope>GENOME REANNOTATION</scope>
    <source>
        <strain evidence="2">ATCC MYA-4620 / CBS 123657 / FGSC 9075 / NRRL 31084 / PH-1</strain>
    </source>
</reference>
<evidence type="ECO:0000313" key="2">
    <source>
        <dbReference type="Proteomes" id="UP000070720"/>
    </source>
</evidence>